<keyword evidence="2 4" id="KW-0808">Transferase</keyword>
<evidence type="ECO:0000256" key="3">
    <source>
        <dbReference type="ARBA" id="ARBA00023315"/>
    </source>
</evidence>
<comment type="catalytic activity">
    <reaction evidence="4">
        <text>a 1-acyl-sn-glycero-3-phosphate + an acyl-CoA = a 1,2-diacyl-sn-glycero-3-phosphate + CoA</text>
        <dbReference type="Rhea" id="RHEA:19709"/>
        <dbReference type="ChEBI" id="CHEBI:57287"/>
        <dbReference type="ChEBI" id="CHEBI:57970"/>
        <dbReference type="ChEBI" id="CHEBI:58342"/>
        <dbReference type="ChEBI" id="CHEBI:58608"/>
        <dbReference type="EC" id="2.3.1.51"/>
    </reaction>
</comment>
<protein>
    <recommendedName>
        <fullName evidence="4">1-acyl-sn-glycerol-3-phosphate acyltransferase</fullName>
        <ecNumber evidence="4">2.3.1.51</ecNumber>
    </recommendedName>
</protein>
<keyword evidence="4" id="KW-0444">Lipid biosynthesis</keyword>
<comment type="similarity">
    <text evidence="1 4">Belongs to the 1-acyl-sn-glycerol-3-phosphate acyltransferase family.</text>
</comment>
<dbReference type="OrthoDB" id="9803035at2"/>
<keyword evidence="4" id="KW-0443">Lipid metabolism</keyword>
<dbReference type="AlphaFoldDB" id="A0A1T4KLM1"/>
<evidence type="ECO:0000256" key="1">
    <source>
        <dbReference type="ARBA" id="ARBA00008655"/>
    </source>
</evidence>
<sequence length="244" mass="28304">MIRLIICYIWAVIVMVFSIPRHLYYKHLIKKDPMNGWRTATKAVNRFFKDLLFIAGTKVTVIGQENIPENTACLFVGNHRSWFDVIILQTLAKNPIGYISKKEFAHTPLLSMYMRDIGTLYIDRENPREALKTIKEGGERMKKGLSLSLFPEGTRNHKDTLLPFKEGGYKMAEKSKSPIILVANSGTDDIWEKNKHFAVKKRHVIIEFMEPVYPSELPVHERKAFYADIPNRINEKLQKNNKNL</sequence>
<organism evidence="6 7">
    <name type="scientific">Eubacterium ruminantium</name>
    <dbReference type="NCBI Taxonomy" id="42322"/>
    <lineage>
        <taxon>Bacteria</taxon>
        <taxon>Bacillati</taxon>
        <taxon>Bacillota</taxon>
        <taxon>Clostridia</taxon>
        <taxon>Eubacteriales</taxon>
        <taxon>Eubacteriaceae</taxon>
        <taxon>Eubacterium</taxon>
    </lineage>
</organism>
<evidence type="ECO:0000256" key="2">
    <source>
        <dbReference type="ARBA" id="ARBA00022679"/>
    </source>
</evidence>
<dbReference type="GO" id="GO:0003841">
    <property type="term" value="F:1-acylglycerol-3-phosphate O-acyltransferase activity"/>
    <property type="evidence" value="ECO:0007669"/>
    <property type="project" value="UniProtKB-UniRule"/>
</dbReference>
<dbReference type="GO" id="GO:0016020">
    <property type="term" value="C:membrane"/>
    <property type="evidence" value="ECO:0007669"/>
    <property type="project" value="InterPro"/>
</dbReference>
<evidence type="ECO:0000259" key="5">
    <source>
        <dbReference type="SMART" id="SM00563"/>
    </source>
</evidence>
<reference evidence="6 7" key="1">
    <citation type="submission" date="2017-02" db="EMBL/GenBank/DDBJ databases">
        <authorList>
            <person name="Peterson S.W."/>
        </authorList>
    </citation>
    <scope>NUCLEOTIDE SEQUENCE [LARGE SCALE GENOMIC DNA]</scope>
    <source>
        <strain evidence="6 7">ATCC 17233</strain>
    </source>
</reference>
<keyword evidence="4" id="KW-1208">Phospholipid metabolism</keyword>
<dbReference type="InterPro" id="IPR002123">
    <property type="entry name" value="Plipid/glycerol_acylTrfase"/>
</dbReference>
<dbReference type="NCBIfam" id="TIGR00530">
    <property type="entry name" value="AGP_acyltrn"/>
    <property type="match status" value="1"/>
</dbReference>
<evidence type="ECO:0000313" key="6">
    <source>
        <dbReference type="EMBL" id="SJZ43309.1"/>
    </source>
</evidence>
<keyword evidence="7" id="KW-1185">Reference proteome</keyword>
<gene>
    <name evidence="6" type="ORF">SAMN02745110_00460</name>
</gene>
<dbReference type="EC" id="2.3.1.51" evidence="4"/>
<dbReference type="PANTHER" id="PTHR10434">
    <property type="entry name" value="1-ACYL-SN-GLYCEROL-3-PHOSPHATE ACYLTRANSFERASE"/>
    <property type="match status" value="1"/>
</dbReference>
<evidence type="ECO:0000313" key="7">
    <source>
        <dbReference type="Proteomes" id="UP000189857"/>
    </source>
</evidence>
<accession>A0A1T4KLM1</accession>
<dbReference type="SUPFAM" id="SSF69593">
    <property type="entry name" value="Glycerol-3-phosphate (1)-acyltransferase"/>
    <property type="match status" value="1"/>
</dbReference>
<dbReference type="InterPro" id="IPR004552">
    <property type="entry name" value="AGP_acyltrans"/>
</dbReference>
<feature type="domain" description="Phospholipid/glycerol acyltransferase" evidence="5">
    <location>
        <begin position="73"/>
        <end position="187"/>
    </location>
</feature>
<dbReference type="Proteomes" id="UP000189857">
    <property type="component" value="Unassembled WGS sequence"/>
</dbReference>
<dbReference type="CDD" id="cd07989">
    <property type="entry name" value="LPLAT_AGPAT-like"/>
    <property type="match status" value="1"/>
</dbReference>
<proteinExistence type="inferred from homology"/>
<keyword evidence="4" id="KW-0594">Phospholipid biosynthesis</keyword>
<dbReference type="Pfam" id="PF01553">
    <property type="entry name" value="Acyltransferase"/>
    <property type="match status" value="1"/>
</dbReference>
<dbReference type="PANTHER" id="PTHR10434:SF11">
    <property type="entry name" value="1-ACYL-SN-GLYCEROL-3-PHOSPHATE ACYLTRANSFERASE"/>
    <property type="match status" value="1"/>
</dbReference>
<comment type="domain">
    <text evidence="4">The HXXXXD motif is essential for acyltransferase activity and may constitute the binding site for the phosphate moiety of the glycerol-3-phosphate.</text>
</comment>
<name>A0A1T4KLM1_9FIRM</name>
<keyword evidence="3 4" id="KW-0012">Acyltransferase</keyword>
<dbReference type="GO" id="GO:0006654">
    <property type="term" value="P:phosphatidic acid biosynthetic process"/>
    <property type="evidence" value="ECO:0007669"/>
    <property type="project" value="TreeGrafter"/>
</dbReference>
<dbReference type="RefSeq" id="WP_078786132.1">
    <property type="nucleotide sequence ID" value="NZ_FMTO01000003.1"/>
</dbReference>
<dbReference type="SMART" id="SM00563">
    <property type="entry name" value="PlsC"/>
    <property type="match status" value="1"/>
</dbReference>
<evidence type="ECO:0000256" key="4">
    <source>
        <dbReference type="RuleBase" id="RU361267"/>
    </source>
</evidence>
<dbReference type="EMBL" id="FUXA01000004">
    <property type="protein sequence ID" value="SJZ43309.1"/>
    <property type="molecule type" value="Genomic_DNA"/>
</dbReference>